<dbReference type="Pfam" id="PF08241">
    <property type="entry name" value="Methyltransf_11"/>
    <property type="match status" value="1"/>
</dbReference>
<dbReference type="Gene3D" id="3.40.50.150">
    <property type="entry name" value="Vaccinia Virus protein VP39"/>
    <property type="match status" value="1"/>
</dbReference>
<evidence type="ECO:0000259" key="1">
    <source>
        <dbReference type="Pfam" id="PF08241"/>
    </source>
</evidence>
<dbReference type="AlphaFoldDB" id="A0A543GHX4"/>
<proteinExistence type="predicted"/>
<dbReference type="CDD" id="cd02440">
    <property type="entry name" value="AdoMet_MTases"/>
    <property type="match status" value="1"/>
</dbReference>
<dbReference type="GO" id="GO:0008757">
    <property type="term" value="F:S-adenosylmethionine-dependent methyltransferase activity"/>
    <property type="evidence" value="ECO:0007669"/>
    <property type="project" value="InterPro"/>
</dbReference>
<dbReference type="PANTHER" id="PTHR42912">
    <property type="entry name" value="METHYLTRANSFERASE"/>
    <property type="match status" value="1"/>
</dbReference>
<dbReference type="RefSeq" id="WP_142101428.1">
    <property type="nucleotide sequence ID" value="NZ_VFPH01000001.1"/>
</dbReference>
<dbReference type="GO" id="GO:0032259">
    <property type="term" value="P:methylation"/>
    <property type="evidence" value="ECO:0007669"/>
    <property type="project" value="UniProtKB-KW"/>
</dbReference>
<name>A0A543GHX4_9PSEU</name>
<dbReference type="InterPro" id="IPR013216">
    <property type="entry name" value="Methyltransf_11"/>
</dbReference>
<keyword evidence="3" id="KW-1185">Reference proteome</keyword>
<keyword evidence="2" id="KW-0489">Methyltransferase</keyword>
<accession>A0A543GHX4</accession>
<dbReference type="PANTHER" id="PTHR42912:SF80">
    <property type="entry name" value="METHYLTRANSFERASE DOMAIN-CONTAINING PROTEIN"/>
    <property type="match status" value="1"/>
</dbReference>
<sequence length="223" mass="23737">MTDIRPYRPQAPGMEGPIARWYARIRGTATQLATVRAQAAALTAGLPQDARVLEVAPGPGYLAVEMARFGFDVTGVDLSATFVQLATDAARRAGVEARFLRADAADLPLPDASVDLVVCQAAFKNFGRPVAALDEMHRVLRPGGTAVIGDMNRDATAADIHREVAAMGLGRLNTAFTRMALSGLRRRAYAADHFRVTAAASAFGSCEVRVDGLSLEVRLSRTA</sequence>
<gene>
    <name evidence="2" type="ORF">FB388_3080</name>
</gene>
<protein>
    <submittedName>
        <fullName evidence="2">Methyltransferase family protein</fullName>
    </submittedName>
</protein>
<keyword evidence="2" id="KW-0808">Transferase</keyword>
<dbReference type="EMBL" id="VFPH01000001">
    <property type="protein sequence ID" value="TQM45680.1"/>
    <property type="molecule type" value="Genomic_DNA"/>
</dbReference>
<dbReference type="SUPFAM" id="SSF53335">
    <property type="entry name" value="S-adenosyl-L-methionine-dependent methyltransferases"/>
    <property type="match status" value="1"/>
</dbReference>
<dbReference type="InterPro" id="IPR050508">
    <property type="entry name" value="Methyltransf_Superfamily"/>
</dbReference>
<evidence type="ECO:0000313" key="2">
    <source>
        <dbReference type="EMBL" id="TQM45680.1"/>
    </source>
</evidence>
<evidence type="ECO:0000313" key="3">
    <source>
        <dbReference type="Proteomes" id="UP000319818"/>
    </source>
</evidence>
<comment type="caution">
    <text evidence="2">The sequence shown here is derived from an EMBL/GenBank/DDBJ whole genome shotgun (WGS) entry which is preliminary data.</text>
</comment>
<dbReference type="InterPro" id="IPR029063">
    <property type="entry name" value="SAM-dependent_MTases_sf"/>
</dbReference>
<reference evidence="2 3" key="1">
    <citation type="submission" date="2019-06" db="EMBL/GenBank/DDBJ databases">
        <title>Sequencing the genomes of 1000 actinobacteria strains.</title>
        <authorList>
            <person name="Klenk H.-P."/>
        </authorList>
    </citation>
    <scope>NUCLEOTIDE SEQUENCE [LARGE SCALE GENOMIC DNA]</scope>
    <source>
        <strain evidence="2 3">DSM 45511</strain>
    </source>
</reference>
<dbReference type="OrthoDB" id="9795634at2"/>
<dbReference type="Proteomes" id="UP000319818">
    <property type="component" value="Unassembled WGS sequence"/>
</dbReference>
<feature type="domain" description="Methyltransferase type 11" evidence="1">
    <location>
        <begin position="53"/>
        <end position="148"/>
    </location>
</feature>
<organism evidence="2 3">
    <name type="scientific">Pseudonocardia cypriaca</name>
    <dbReference type="NCBI Taxonomy" id="882449"/>
    <lineage>
        <taxon>Bacteria</taxon>
        <taxon>Bacillati</taxon>
        <taxon>Actinomycetota</taxon>
        <taxon>Actinomycetes</taxon>
        <taxon>Pseudonocardiales</taxon>
        <taxon>Pseudonocardiaceae</taxon>
        <taxon>Pseudonocardia</taxon>
    </lineage>
</organism>